<accession>A0A0W8F8M8</accession>
<dbReference type="AlphaFoldDB" id="A0A0W8F8M8"/>
<sequence length="39" mass="4423">MDPNLRETDNSYDSREKVPADGSNSIIIQAENIRLFAEL</sequence>
<evidence type="ECO:0000256" key="1">
    <source>
        <dbReference type="SAM" id="MobiDB-lite"/>
    </source>
</evidence>
<comment type="caution">
    <text evidence="2">The sequence shown here is derived from an EMBL/GenBank/DDBJ whole genome shotgun (WGS) entry which is preliminary data.</text>
</comment>
<name>A0A0W8F8M8_9ZZZZ</name>
<organism evidence="2">
    <name type="scientific">hydrocarbon metagenome</name>
    <dbReference type="NCBI Taxonomy" id="938273"/>
    <lineage>
        <taxon>unclassified sequences</taxon>
        <taxon>metagenomes</taxon>
        <taxon>ecological metagenomes</taxon>
    </lineage>
</organism>
<proteinExistence type="predicted"/>
<gene>
    <name evidence="2" type="ORF">ASZ90_013106</name>
</gene>
<evidence type="ECO:0000313" key="2">
    <source>
        <dbReference type="EMBL" id="KUG17199.1"/>
    </source>
</evidence>
<feature type="region of interest" description="Disordered" evidence="1">
    <location>
        <begin position="1"/>
        <end position="21"/>
    </location>
</feature>
<feature type="compositionally biased region" description="Basic and acidic residues" evidence="1">
    <location>
        <begin position="1"/>
        <end position="19"/>
    </location>
</feature>
<protein>
    <submittedName>
        <fullName evidence="2">Uncharacterized protein</fullName>
    </submittedName>
</protein>
<reference evidence="2" key="1">
    <citation type="journal article" date="2015" name="Proc. Natl. Acad. Sci. U.S.A.">
        <title>Networks of energetic and metabolic interactions define dynamics in microbial communities.</title>
        <authorList>
            <person name="Embree M."/>
            <person name="Liu J.K."/>
            <person name="Al-Bassam M.M."/>
            <person name="Zengler K."/>
        </authorList>
    </citation>
    <scope>NUCLEOTIDE SEQUENCE</scope>
</reference>
<dbReference type="EMBL" id="LNQE01001458">
    <property type="protein sequence ID" value="KUG17199.1"/>
    <property type="molecule type" value="Genomic_DNA"/>
</dbReference>